<dbReference type="GO" id="GO:0016020">
    <property type="term" value="C:membrane"/>
    <property type="evidence" value="ECO:0007669"/>
    <property type="project" value="UniProtKB-SubCell"/>
</dbReference>
<feature type="transmembrane region" description="Helical" evidence="8">
    <location>
        <begin position="589"/>
        <end position="609"/>
    </location>
</feature>
<feature type="transmembrane region" description="Helical" evidence="8">
    <location>
        <begin position="664"/>
        <end position="688"/>
    </location>
</feature>
<keyword evidence="4 8" id="KW-0812">Transmembrane</keyword>
<protein>
    <recommendedName>
        <fullName evidence="11">Metal-nicotianamine transporter YSL7</fullName>
    </recommendedName>
</protein>
<dbReference type="NCBIfam" id="TIGR00728">
    <property type="entry name" value="OPT_sfam"/>
    <property type="match status" value="1"/>
</dbReference>
<proteinExistence type="inferred from homology"/>
<keyword evidence="10" id="KW-1185">Reference proteome</keyword>
<dbReference type="EMBL" id="JBCGBO010000007">
    <property type="protein sequence ID" value="KAK9188357.1"/>
    <property type="molecule type" value="Genomic_DNA"/>
</dbReference>
<feature type="transmembrane region" description="Helical" evidence="8">
    <location>
        <begin position="226"/>
        <end position="246"/>
    </location>
</feature>
<gene>
    <name evidence="9" type="ORF">WN944_019759</name>
</gene>
<feature type="transmembrane region" description="Helical" evidence="8">
    <location>
        <begin position="528"/>
        <end position="550"/>
    </location>
</feature>
<evidence type="ECO:0000256" key="8">
    <source>
        <dbReference type="SAM" id="Phobius"/>
    </source>
</evidence>
<accession>A0AAP0QEA8</accession>
<comment type="subcellular location">
    <subcellularLocation>
        <location evidence="1">Membrane</location>
        <topology evidence="1">Multi-pass membrane protein</topology>
    </subcellularLocation>
</comment>
<dbReference type="AlphaFoldDB" id="A0AAP0QEA8"/>
<evidence type="ECO:0000256" key="2">
    <source>
        <dbReference type="ARBA" id="ARBA00010276"/>
    </source>
</evidence>
<keyword evidence="5 8" id="KW-1133">Transmembrane helix</keyword>
<feature type="compositionally biased region" description="Basic and acidic residues" evidence="7">
    <location>
        <begin position="16"/>
        <end position="28"/>
    </location>
</feature>
<evidence type="ECO:0000256" key="6">
    <source>
        <dbReference type="ARBA" id="ARBA00023136"/>
    </source>
</evidence>
<keyword evidence="3" id="KW-0813">Transport</keyword>
<name>A0AAP0QEA8_9ROSI</name>
<evidence type="ECO:0000313" key="10">
    <source>
        <dbReference type="Proteomes" id="UP001428341"/>
    </source>
</evidence>
<dbReference type="GO" id="GO:0035673">
    <property type="term" value="F:oligopeptide transmembrane transporter activity"/>
    <property type="evidence" value="ECO:0007669"/>
    <property type="project" value="InterPro"/>
</dbReference>
<feature type="transmembrane region" description="Helical" evidence="8">
    <location>
        <begin position="53"/>
        <end position="72"/>
    </location>
</feature>
<feature type="transmembrane region" description="Helical" evidence="8">
    <location>
        <begin position="342"/>
        <end position="362"/>
    </location>
</feature>
<reference evidence="9 10" key="1">
    <citation type="submission" date="2024-05" db="EMBL/GenBank/DDBJ databases">
        <title>Haplotype-resolved chromosome-level genome assembly of Huyou (Citrus changshanensis).</title>
        <authorList>
            <person name="Miao C."/>
            <person name="Chen W."/>
            <person name="Wu Y."/>
            <person name="Wang L."/>
            <person name="Zhao S."/>
            <person name="Grierson D."/>
            <person name="Xu C."/>
            <person name="Chen K."/>
        </authorList>
    </citation>
    <scope>NUCLEOTIDE SEQUENCE [LARGE SCALE GENOMIC DNA]</scope>
    <source>
        <strain evidence="9">01-14</strain>
        <tissue evidence="9">Leaf</tissue>
    </source>
</reference>
<comment type="similarity">
    <text evidence="2">Belongs to the YSL (TC 2.A.67.2) family.</text>
</comment>
<organism evidence="9 10">
    <name type="scientific">Citrus x changshan-huyou</name>
    <dbReference type="NCBI Taxonomy" id="2935761"/>
    <lineage>
        <taxon>Eukaryota</taxon>
        <taxon>Viridiplantae</taxon>
        <taxon>Streptophyta</taxon>
        <taxon>Embryophyta</taxon>
        <taxon>Tracheophyta</taxon>
        <taxon>Spermatophyta</taxon>
        <taxon>Magnoliopsida</taxon>
        <taxon>eudicotyledons</taxon>
        <taxon>Gunneridae</taxon>
        <taxon>Pentapetalae</taxon>
        <taxon>rosids</taxon>
        <taxon>malvids</taxon>
        <taxon>Sapindales</taxon>
        <taxon>Rutaceae</taxon>
        <taxon>Aurantioideae</taxon>
        <taxon>Citrus</taxon>
    </lineage>
</organism>
<dbReference type="PANTHER" id="PTHR31645">
    <property type="entry name" value="OLIGOPEPTIDE TRANSPORTER YGL114W-RELATED"/>
    <property type="match status" value="1"/>
</dbReference>
<evidence type="ECO:0008006" key="11">
    <source>
        <dbReference type="Google" id="ProtNLM"/>
    </source>
</evidence>
<evidence type="ECO:0000256" key="5">
    <source>
        <dbReference type="ARBA" id="ARBA00022989"/>
    </source>
</evidence>
<feature type="transmembrane region" description="Helical" evidence="8">
    <location>
        <begin position="286"/>
        <end position="307"/>
    </location>
</feature>
<sequence length="714" mass="78621">MERRGGGSYNNNNNNHGEEERQQQWHDHDAEQDKLMVEEAFKNVPVPPWTKQITFRAMATSAVLSVIFNFIVCKLNLTTGVIPSLNVAAGLLGFALVKSWTTLLEKFGLLKQPFTRQENTVIQTCIVASSGIAFSSGTASYMLGMSPKIASQADGGNTPANIKSLSIGWMMAFLFAVSFLGLFSIVPLRKVMILKYKLTYPSGTATAYLINSFHTPKGAQLAKKQVAMLFRSFGFSFVWAFFQWFYTAGDGCGFSSFPTFGLKAFKQKFFFDFSSTYVGVGMICPYMVNISLLIGAVLSWGIMWPIIETKKGIWYKAELSDSNLHGMNGYRVLAHPNLSRQVFIAIAMMLGDGIYHVVYMIVTTSRSLVQQYSSRRKANSTVSSEVGNESSQIVNFDDQRRTEFFLKDQIPNWVAVSGYILLAVAAIIAVPFIFHQLKWYHILVAFSFAPILAFCNAYGCGLTDWSLASNYGKFAIIIFSSWVGLEHGGIIAGLASCGVMMSTVSTASDLMQDFKTGYLTLSSPRSMFFSQVFGTFLGVVLSPLVFWFFYNAYPIGDPEGTYPSPYGLLYRGIAILGVEGVSSLPKHCLTLAIAFFAAAIVVNIIREVLQHVDTKCKIYRFIPSPMCMAIPFYLGGYFAIDMCVGSLILFVWEMKDKRSAADFAPAVASGLICGDSLWSVPAAILSLANLNAPICMKFLSAATNNKVDAFLTGS</sequence>
<evidence type="ECO:0000256" key="3">
    <source>
        <dbReference type="ARBA" id="ARBA00022448"/>
    </source>
</evidence>
<feature type="transmembrane region" description="Helical" evidence="8">
    <location>
        <begin position="121"/>
        <end position="144"/>
    </location>
</feature>
<evidence type="ECO:0000313" key="9">
    <source>
        <dbReference type="EMBL" id="KAK9188357.1"/>
    </source>
</evidence>
<evidence type="ECO:0000256" key="4">
    <source>
        <dbReference type="ARBA" id="ARBA00022692"/>
    </source>
</evidence>
<feature type="transmembrane region" description="Helical" evidence="8">
    <location>
        <begin position="165"/>
        <end position="186"/>
    </location>
</feature>
<comment type="caution">
    <text evidence="9">The sequence shown here is derived from an EMBL/GenBank/DDBJ whole genome shotgun (WGS) entry which is preliminary data.</text>
</comment>
<feature type="transmembrane region" description="Helical" evidence="8">
    <location>
        <begin position="439"/>
        <end position="459"/>
    </location>
</feature>
<feature type="transmembrane region" description="Helical" evidence="8">
    <location>
        <begin position="630"/>
        <end position="652"/>
    </location>
</feature>
<dbReference type="Proteomes" id="UP001428341">
    <property type="component" value="Unassembled WGS sequence"/>
</dbReference>
<dbReference type="InterPro" id="IPR004813">
    <property type="entry name" value="OPT"/>
</dbReference>
<feature type="region of interest" description="Disordered" evidence="7">
    <location>
        <begin position="1"/>
        <end position="28"/>
    </location>
</feature>
<evidence type="ECO:0000256" key="7">
    <source>
        <dbReference type="SAM" id="MobiDB-lite"/>
    </source>
</evidence>
<dbReference type="InterPro" id="IPR045035">
    <property type="entry name" value="YSL-like"/>
</dbReference>
<evidence type="ECO:0000256" key="1">
    <source>
        <dbReference type="ARBA" id="ARBA00004141"/>
    </source>
</evidence>
<feature type="transmembrane region" description="Helical" evidence="8">
    <location>
        <begin position="413"/>
        <end position="434"/>
    </location>
</feature>
<dbReference type="PANTHER" id="PTHR31645:SF20">
    <property type="entry name" value="METAL-NICOTIANAMINE TRANSPORTER YSL7"/>
    <property type="match status" value="1"/>
</dbReference>
<feature type="transmembrane region" description="Helical" evidence="8">
    <location>
        <begin position="84"/>
        <end position="101"/>
    </location>
</feature>
<dbReference type="Pfam" id="PF03169">
    <property type="entry name" value="OPT"/>
    <property type="match status" value="1"/>
</dbReference>
<keyword evidence="6 8" id="KW-0472">Membrane</keyword>